<accession>A0A0C9W979</accession>
<dbReference type="Proteomes" id="UP000053820">
    <property type="component" value="Unassembled WGS sequence"/>
</dbReference>
<sequence>MIRSKVCKLYNACRLSFPTSASVLLTFWLRKARFHYARRYHDLQRLFQFSMGLSLAYSIHRSHIAAWCEQSAYIDPAQHDGHR</sequence>
<dbReference type="AlphaFoldDB" id="A0A0C9W979"/>
<organism evidence="1 2">
    <name type="scientific">Hydnomerulius pinastri MD-312</name>
    <dbReference type="NCBI Taxonomy" id="994086"/>
    <lineage>
        <taxon>Eukaryota</taxon>
        <taxon>Fungi</taxon>
        <taxon>Dikarya</taxon>
        <taxon>Basidiomycota</taxon>
        <taxon>Agaricomycotina</taxon>
        <taxon>Agaricomycetes</taxon>
        <taxon>Agaricomycetidae</taxon>
        <taxon>Boletales</taxon>
        <taxon>Boletales incertae sedis</taxon>
        <taxon>Leucogyrophana</taxon>
    </lineage>
</organism>
<keyword evidence="2" id="KW-1185">Reference proteome</keyword>
<dbReference type="EMBL" id="KN839847">
    <property type="protein sequence ID" value="KIJ64228.1"/>
    <property type="molecule type" value="Genomic_DNA"/>
</dbReference>
<protein>
    <submittedName>
        <fullName evidence="1">Uncharacterized protein</fullName>
    </submittedName>
</protein>
<gene>
    <name evidence="1" type="ORF">HYDPIDRAFT_112186</name>
</gene>
<proteinExistence type="predicted"/>
<evidence type="ECO:0000313" key="1">
    <source>
        <dbReference type="EMBL" id="KIJ64228.1"/>
    </source>
</evidence>
<dbReference type="HOGENOM" id="CLU_2542846_0_0_1"/>
<reference evidence="1 2" key="1">
    <citation type="submission" date="2014-04" db="EMBL/GenBank/DDBJ databases">
        <title>Evolutionary Origins and Diversification of the Mycorrhizal Mutualists.</title>
        <authorList>
            <consortium name="DOE Joint Genome Institute"/>
            <consortium name="Mycorrhizal Genomics Consortium"/>
            <person name="Kohler A."/>
            <person name="Kuo A."/>
            <person name="Nagy L.G."/>
            <person name="Floudas D."/>
            <person name="Copeland A."/>
            <person name="Barry K.W."/>
            <person name="Cichocki N."/>
            <person name="Veneault-Fourrey C."/>
            <person name="LaButti K."/>
            <person name="Lindquist E.A."/>
            <person name="Lipzen A."/>
            <person name="Lundell T."/>
            <person name="Morin E."/>
            <person name="Murat C."/>
            <person name="Riley R."/>
            <person name="Ohm R."/>
            <person name="Sun H."/>
            <person name="Tunlid A."/>
            <person name="Henrissat B."/>
            <person name="Grigoriev I.V."/>
            <person name="Hibbett D.S."/>
            <person name="Martin F."/>
        </authorList>
    </citation>
    <scope>NUCLEOTIDE SEQUENCE [LARGE SCALE GENOMIC DNA]</scope>
    <source>
        <strain evidence="1 2">MD-312</strain>
    </source>
</reference>
<evidence type="ECO:0000313" key="2">
    <source>
        <dbReference type="Proteomes" id="UP000053820"/>
    </source>
</evidence>
<name>A0A0C9W979_9AGAM</name>